<evidence type="ECO:0000313" key="2">
    <source>
        <dbReference type="Proteomes" id="UP001642360"/>
    </source>
</evidence>
<dbReference type="EMBL" id="CAUOFW020001759">
    <property type="protein sequence ID" value="CAK9148548.1"/>
    <property type="molecule type" value="Genomic_DNA"/>
</dbReference>
<dbReference type="AlphaFoldDB" id="A0ABC8RU77"/>
<reference evidence="1 2" key="1">
    <citation type="submission" date="2024-02" db="EMBL/GenBank/DDBJ databases">
        <authorList>
            <person name="Vignale AGUSTIN F."/>
            <person name="Sosa J E."/>
            <person name="Modenutti C."/>
        </authorList>
    </citation>
    <scope>NUCLEOTIDE SEQUENCE [LARGE SCALE GENOMIC DNA]</scope>
</reference>
<keyword evidence="2" id="KW-1185">Reference proteome</keyword>
<proteinExistence type="predicted"/>
<evidence type="ECO:0000313" key="1">
    <source>
        <dbReference type="EMBL" id="CAK9148548.1"/>
    </source>
</evidence>
<name>A0ABC8RU77_9AQUA</name>
<sequence length="125" mass="14278">MDLPSSIALHTLSRASLWPYTSKNSHLLHRKGYRIRLECKAKHVRVELSSENDKDASLNGNRNLNRENSVEVGSIWESSEFLEVIGFGSRKDAIVDFCFGSPFLSPALRFWYALCCHWLFLCTKG</sequence>
<comment type="caution">
    <text evidence="1">The sequence shown here is derived from an EMBL/GenBank/DDBJ whole genome shotgun (WGS) entry which is preliminary data.</text>
</comment>
<accession>A0ABC8RU77</accession>
<dbReference type="Proteomes" id="UP001642360">
    <property type="component" value="Unassembled WGS sequence"/>
</dbReference>
<gene>
    <name evidence="1" type="ORF">ILEXP_LOCUS16504</name>
</gene>
<protein>
    <submittedName>
        <fullName evidence="1">Uncharacterized protein</fullName>
    </submittedName>
</protein>
<organism evidence="1 2">
    <name type="scientific">Ilex paraguariensis</name>
    <name type="common">yerba mate</name>
    <dbReference type="NCBI Taxonomy" id="185542"/>
    <lineage>
        <taxon>Eukaryota</taxon>
        <taxon>Viridiplantae</taxon>
        <taxon>Streptophyta</taxon>
        <taxon>Embryophyta</taxon>
        <taxon>Tracheophyta</taxon>
        <taxon>Spermatophyta</taxon>
        <taxon>Magnoliopsida</taxon>
        <taxon>eudicotyledons</taxon>
        <taxon>Gunneridae</taxon>
        <taxon>Pentapetalae</taxon>
        <taxon>asterids</taxon>
        <taxon>campanulids</taxon>
        <taxon>Aquifoliales</taxon>
        <taxon>Aquifoliaceae</taxon>
        <taxon>Ilex</taxon>
    </lineage>
</organism>